<evidence type="ECO:0000256" key="2">
    <source>
        <dbReference type="ARBA" id="ARBA00010742"/>
    </source>
</evidence>
<dbReference type="PANTHER" id="PTHR30024">
    <property type="entry name" value="ALIPHATIC SULFONATES-BINDING PROTEIN-RELATED"/>
    <property type="match status" value="1"/>
</dbReference>
<dbReference type="GO" id="GO:0042597">
    <property type="term" value="C:periplasmic space"/>
    <property type="evidence" value="ECO:0007669"/>
    <property type="project" value="UniProtKB-SubCell"/>
</dbReference>
<gene>
    <name evidence="6" type="primary">ssuA_3</name>
    <name evidence="6" type="ORF">Acor_39680</name>
</gene>
<evidence type="ECO:0000313" key="7">
    <source>
        <dbReference type="Proteomes" id="UP000334990"/>
    </source>
</evidence>
<dbReference type="InterPro" id="IPR015168">
    <property type="entry name" value="SsuA/THI5"/>
</dbReference>
<sequence>MRRLFLGRPLVVSVLTALALTACGGADTNTGASTTDNGLEKTSLTVGIIAVPDSAPIQIAIDKGFFKAEGLTVQTSIEAGGATATPKLVAGQLDVMLGNYVSLFSAQEKGVGKFKVVADSYQAAPDNFVLMAKADDATINSAADLAGKKIAVNTLNAIGTLAVTATAKVAGVTIETGQFAPMPLPDMGGALKNGTVDAIWVAEPFISANSQQGAKKIADTMSGPMADFPIAGWVMSDDFVTKNPKTVAAFQRALAKAQQLAASDRKAIEEVLPKYTKIDQATAAVIALGVYSTTLSEARLQRVADTMKEYGYLQQGFDVKSVLHAPAAG</sequence>
<dbReference type="SMART" id="SM00062">
    <property type="entry name" value="PBPb"/>
    <property type="match status" value="1"/>
</dbReference>
<evidence type="ECO:0000313" key="6">
    <source>
        <dbReference type="EMBL" id="GES01903.1"/>
    </source>
</evidence>
<dbReference type="Proteomes" id="UP000334990">
    <property type="component" value="Unassembled WGS sequence"/>
</dbReference>
<dbReference type="Pfam" id="PF09084">
    <property type="entry name" value="NMT1"/>
    <property type="match status" value="1"/>
</dbReference>
<dbReference type="InterPro" id="IPR001638">
    <property type="entry name" value="Solute-binding_3/MltF_N"/>
</dbReference>
<organism evidence="6 7">
    <name type="scientific">Acrocarpospora corrugata</name>
    <dbReference type="NCBI Taxonomy" id="35763"/>
    <lineage>
        <taxon>Bacteria</taxon>
        <taxon>Bacillati</taxon>
        <taxon>Actinomycetota</taxon>
        <taxon>Actinomycetes</taxon>
        <taxon>Streptosporangiales</taxon>
        <taxon>Streptosporangiaceae</taxon>
        <taxon>Acrocarpospora</taxon>
    </lineage>
</organism>
<comment type="subcellular location">
    <subcellularLocation>
        <location evidence="1">Periplasm</location>
    </subcellularLocation>
</comment>
<proteinExistence type="inferred from homology"/>
<evidence type="ECO:0000256" key="3">
    <source>
        <dbReference type="ARBA" id="ARBA00022729"/>
    </source>
</evidence>
<reference evidence="6 7" key="1">
    <citation type="submission" date="2019-10" db="EMBL/GenBank/DDBJ databases">
        <title>Whole genome shotgun sequence of Acrocarpospora corrugata NBRC 13972.</title>
        <authorList>
            <person name="Ichikawa N."/>
            <person name="Kimura A."/>
            <person name="Kitahashi Y."/>
            <person name="Komaki H."/>
            <person name="Oguchi A."/>
        </authorList>
    </citation>
    <scope>NUCLEOTIDE SEQUENCE [LARGE SCALE GENOMIC DNA]</scope>
    <source>
        <strain evidence="6 7">NBRC 13972</strain>
    </source>
</reference>
<evidence type="ECO:0000256" key="4">
    <source>
        <dbReference type="SAM" id="SignalP"/>
    </source>
</evidence>
<dbReference type="EMBL" id="BLAD01000054">
    <property type="protein sequence ID" value="GES01903.1"/>
    <property type="molecule type" value="Genomic_DNA"/>
</dbReference>
<dbReference type="PANTHER" id="PTHR30024:SF47">
    <property type="entry name" value="TAURINE-BINDING PERIPLASMIC PROTEIN"/>
    <property type="match status" value="1"/>
</dbReference>
<evidence type="ECO:0000256" key="1">
    <source>
        <dbReference type="ARBA" id="ARBA00004418"/>
    </source>
</evidence>
<feature type="domain" description="Solute-binding protein family 3/N-terminal" evidence="5">
    <location>
        <begin position="43"/>
        <end position="271"/>
    </location>
</feature>
<protein>
    <submittedName>
        <fullName evidence="6">Sulfonate ABC transporter substrate-binding protein</fullName>
    </submittedName>
</protein>
<feature type="signal peptide" evidence="4">
    <location>
        <begin position="1"/>
        <end position="19"/>
    </location>
</feature>
<keyword evidence="7" id="KW-1185">Reference proteome</keyword>
<dbReference type="PROSITE" id="PS51257">
    <property type="entry name" value="PROKAR_LIPOPROTEIN"/>
    <property type="match status" value="1"/>
</dbReference>
<name>A0A5M3W3N6_9ACTN</name>
<feature type="chain" id="PRO_5039707070" evidence="4">
    <location>
        <begin position="20"/>
        <end position="329"/>
    </location>
</feature>
<dbReference type="OrthoDB" id="8892982at2"/>
<dbReference type="SUPFAM" id="SSF53850">
    <property type="entry name" value="Periplasmic binding protein-like II"/>
    <property type="match status" value="1"/>
</dbReference>
<dbReference type="AlphaFoldDB" id="A0A5M3W3N6"/>
<comment type="similarity">
    <text evidence="2">Belongs to the bacterial solute-binding protein SsuA/TauA family.</text>
</comment>
<comment type="caution">
    <text evidence="6">The sequence shown here is derived from an EMBL/GenBank/DDBJ whole genome shotgun (WGS) entry which is preliminary data.</text>
</comment>
<accession>A0A5M3W3N6</accession>
<keyword evidence="3 4" id="KW-0732">Signal</keyword>
<evidence type="ECO:0000259" key="5">
    <source>
        <dbReference type="SMART" id="SM00062"/>
    </source>
</evidence>
<dbReference type="Gene3D" id="3.40.190.10">
    <property type="entry name" value="Periplasmic binding protein-like II"/>
    <property type="match status" value="2"/>
</dbReference>